<dbReference type="AlphaFoldDB" id="A0A285UJB1"/>
<evidence type="ECO:0000256" key="3">
    <source>
        <dbReference type="PROSITE-ProRule" id="PRU00023"/>
    </source>
</evidence>
<dbReference type="InterPro" id="IPR050776">
    <property type="entry name" value="Ank_Repeat/CDKN_Inhibitor"/>
</dbReference>
<evidence type="ECO:0000313" key="4">
    <source>
        <dbReference type="EMBL" id="SOC41939.1"/>
    </source>
</evidence>
<dbReference type="PANTHER" id="PTHR24201:SF14">
    <property type="entry name" value="CYCLIN-DEPENDENT KINASE 4 INHIBITOR C-LIKE"/>
    <property type="match status" value="1"/>
</dbReference>
<evidence type="ECO:0000256" key="2">
    <source>
        <dbReference type="ARBA" id="ARBA00023043"/>
    </source>
</evidence>
<evidence type="ECO:0000256" key="1">
    <source>
        <dbReference type="ARBA" id="ARBA00022737"/>
    </source>
</evidence>
<dbReference type="SUPFAM" id="SSF48403">
    <property type="entry name" value="Ankyrin repeat"/>
    <property type="match status" value="1"/>
</dbReference>
<dbReference type="PANTHER" id="PTHR24201">
    <property type="entry name" value="ANK_REP_REGION DOMAIN-CONTAINING PROTEIN"/>
    <property type="match status" value="1"/>
</dbReference>
<keyword evidence="2 3" id="KW-0040">ANK repeat</keyword>
<dbReference type="RefSeq" id="WP_097140741.1">
    <property type="nucleotide sequence ID" value="NZ_OBQD01000009.1"/>
</dbReference>
<evidence type="ECO:0000313" key="5">
    <source>
        <dbReference type="Proteomes" id="UP000219167"/>
    </source>
</evidence>
<accession>A0A285UJB1</accession>
<dbReference type="OrthoDB" id="8446609at2"/>
<keyword evidence="1" id="KW-0677">Repeat</keyword>
<keyword evidence="5" id="KW-1185">Reference proteome</keyword>
<reference evidence="4 5" key="1">
    <citation type="submission" date="2017-08" db="EMBL/GenBank/DDBJ databases">
        <authorList>
            <person name="de Groot N.N."/>
        </authorList>
    </citation>
    <scope>NUCLEOTIDE SEQUENCE [LARGE SCALE GENOMIC DNA]</scope>
    <source>
        <strain evidence="4 5">JC85</strain>
    </source>
</reference>
<dbReference type="EMBL" id="OBQD01000009">
    <property type="protein sequence ID" value="SOC41939.1"/>
    <property type="molecule type" value="Genomic_DNA"/>
</dbReference>
<dbReference type="Pfam" id="PF12796">
    <property type="entry name" value="Ank_2"/>
    <property type="match status" value="1"/>
</dbReference>
<proteinExistence type="predicted"/>
<organism evidence="4 5">
    <name type="scientific">Rhizobium subbaraonis</name>
    <dbReference type="NCBI Taxonomy" id="908946"/>
    <lineage>
        <taxon>Bacteria</taxon>
        <taxon>Pseudomonadati</taxon>
        <taxon>Pseudomonadota</taxon>
        <taxon>Alphaproteobacteria</taxon>
        <taxon>Hyphomicrobiales</taxon>
        <taxon>Rhizobiaceae</taxon>
        <taxon>Rhizobium/Agrobacterium group</taxon>
        <taxon>Rhizobium</taxon>
    </lineage>
</organism>
<gene>
    <name evidence="4" type="ORF">SAMN05892877_109152</name>
</gene>
<sequence length="130" mass="13678">MANGPGQTDDAERRRLHAAFLEAVNIGDVDKVRQFLSNTSIDINYAEPGTGLTALHIAAGRNAVAVLRLLVGIGRCDLGIRDAQGRTAAVVAVTVGRNPAVGRYLADLQHGAGIAVPAQRRRPDEQTDSG</sequence>
<dbReference type="PROSITE" id="PS50297">
    <property type="entry name" value="ANK_REP_REGION"/>
    <property type="match status" value="1"/>
</dbReference>
<dbReference type="InterPro" id="IPR036770">
    <property type="entry name" value="Ankyrin_rpt-contain_sf"/>
</dbReference>
<dbReference type="Proteomes" id="UP000219167">
    <property type="component" value="Unassembled WGS sequence"/>
</dbReference>
<feature type="repeat" description="ANK" evidence="3">
    <location>
        <begin position="50"/>
        <end position="74"/>
    </location>
</feature>
<name>A0A285UJB1_9HYPH</name>
<protein>
    <submittedName>
        <fullName evidence="4">Ankyrin repeat protein</fullName>
    </submittedName>
</protein>
<dbReference type="PROSITE" id="PS50088">
    <property type="entry name" value="ANK_REPEAT"/>
    <property type="match status" value="1"/>
</dbReference>
<dbReference type="InterPro" id="IPR002110">
    <property type="entry name" value="Ankyrin_rpt"/>
</dbReference>
<dbReference type="Gene3D" id="1.25.40.20">
    <property type="entry name" value="Ankyrin repeat-containing domain"/>
    <property type="match status" value="1"/>
</dbReference>